<keyword evidence="3" id="KW-1185">Reference proteome</keyword>
<feature type="region of interest" description="Disordered" evidence="1">
    <location>
        <begin position="1"/>
        <end position="36"/>
    </location>
</feature>
<dbReference type="Proteomes" id="UP000608890">
    <property type="component" value="Unassembled WGS sequence"/>
</dbReference>
<reference evidence="2" key="1">
    <citation type="journal article" date="2014" name="Int. J. Syst. Evol. Microbiol.">
        <title>Complete genome sequence of Corynebacterium casei LMG S-19264T (=DSM 44701T), isolated from a smear-ripened cheese.</title>
        <authorList>
            <consortium name="US DOE Joint Genome Institute (JGI-PGF)"/>
            <person name="Walter F."/>
            <person name="Albersmeier A."/>
            <person name="Kalinowski J."/>
            <person name="Ruckert C."/>
        </authorList>
    </citation>
    <scope>NUCLEOTIDE SEQUENCE</scope>
    <source>
        <strain evidence="2">CGMCC 4.7312</strain>
    </source>
</reference>
<comment type="caution">
    <text evidence="2">The sequence shown here is derived from an EMBL/GenBank/DDBJ whole genome shotgun (WGS) entry which is preliminary data.</text>
</comment>
<proteinExistence type="predicted"/>
<evidence type="ECO:0000313" key="3">
    <source>
        <dbReference type="Proteomes" id="UP000608890"/>
    </source>
</evidence>
<name>A0A917U6B6_9ACTN</name>
<evidence type="ECO:0000256" key="1">
    <source>
        <dbReference type="SAM" id="MobiDB-lite"/>
    </source>
</evidence>
<reference evidence="2" key="2">
    <citation type="submission" date="2020-09" db="EMBL/GenBank/DDBJ databases">
        <authorList>
            <person name="Sun Q."/>
            <person name="Zhou Y."/>
        </authorList>
    </citation>
    <scope>NUCLEOTIDE SEQUENCE</scope>
    <source>
        <strain evidence="2">CGMCC 4.7312</strain>
    </source>
</reference>
<accession>A0A917U6B6</accession>
<protein>
    <submittedName>
        <fullName evidence="2">Uncharacterized protein</fullName>
    </submittedName>
</protein>
<evidence type="ECO:0000313" key="2">
    <source>
        <dbReference type="EMBL" id="GGM58629.1"/>
    </source>
</evidence>
<gene>
    <name evidence="2" type="ORF">GCM10011608_49530</name>
</gene>
<dbReference type="EMBL" id="BMNB01000030">
    <property type="protein sequence ID" value="GGM58629.1"/>
    <property type="molecule type" value="Genomic_DNA"/>
</dbReference>
<sequence>MLRGIEERPAGSARASGGCNDPGRPHIPGVPGSRGRCGAGERLRSAMYNDPAPAIIPTPGWPRLQDESAKTRHLVPKFRRSWCGSALLGALSHQDPWCKAVLRGREVEG</sequence>
<dbReference type="AlphaFoldDB" id="A0A917U6B6"/>
<organism evidence="2 3">
    <name type="scientific">Micromonospora sonchi</name>
    <dbReference type="NCBI Taxonomy" id="1763543"/>
    <lineage>
        <taxon>Bacteria</taxon>
        <taxon>Bacillati</taxon>
        <taxon>Actinomycetota</taxon>
        <taxon>Actinomycetes</taxon>
        <taxon>Micromonosporales</taxon>
        <taxon>Micromonosporaceae</taxon>
        <taxon>Micromonospora</taxon>
    </lineage>
</organism>